<evidence type="ECO:0000313" key="1">
    <source>
        <dbReference type="EMBL" id="AKG38038.1"/>
    </source>
</evidence>
<dbReference type="Proteomes" id="UP000067434">
    <property type="component" value="Chromosome"/>
</dbReference>
<reference evidence="1 2" key="1">
    <citation type="journal article" date="2015" name="Stand. Genomic Sci.">
        <title>Complete genome sequence of and proposal of Thermofilum uzonense sp. nov. a novel hyperthermophilic crenarchaeon and emended description of the genus Thermofilum.</title>
        <authorList>
            <person name="Toshchakov S.V."/>
            <person name="Korzhenkov A.A."/>
            <person name="Samarov N.I."/>
            <person name="Mazunin I.O."/>
            <person name="Mozhey O.I."/>
            <person name="Shmyr I.S."/>
            <person name="Derbikova K.S."/>
            <person name="Taranov E.A."/>
            <person name="Dominova I.N."/>
            <person name="Bonch-Osmolovskaya E.A."/>
            <person name="Patrushev M.V."/>
            <person name="Podosokorskaya O.A."/>
            <person name="Kublanov I.V."/>
        </authorList>
    </citation>
    <scope>NUCLEOTIDE SEQUENCE [LARGE SCALE GENOMIC DNA]</scope>
    <source>
        <strain evidence="1 2">1807-2</strain>
    </source>
</reference>
<proteinExistence type="predicted"/>
<dbReference type="AlphaFoldDB" id="A0A0F7FH55"/>
<organism evidence="1 2">
    <name type="scientific">Infirmifilum uzonense</name>
    <dbReference type="NCBI Taxonomy" id="1550241"/>
    <lineage>
        <taxon>Archaea</taxon>
        <taxon>Thermoproteota</taxon>
        <taxon>Thermoprotei</taxon>
        <taxon>Thermofilales</taxon>
        <taxon>Thermofilaceae</taxon>
        <taxon>Infirmifilum</taxon>
    </lineage>
</organism>
<gene>
    <name evidence="1" type="ORF">MA03_00280</name>
</gene>
<sequence>MGWRLAALVAAVLAVLAVLLVFPPSRQSGGQHGLQGGGVEAPRQVLVSATVLGQGSLALNGTPVSNSTLLLRPGVVSLEARPASGWRLKQLLVNGSPGVADWLRIRGNTSIAVVFEHVPVKVVVYSDLEGARAVVNGSSVALPAELEVPWGSVLVVEQAPVEGYEALNGTVTLRALGDVEVRLAYRKVRFVARFLNVLVPVKVNATGRVYAGNFTLAFNRSHTVAVEPYGVDDAGCAPFNQTHKVCLHGWLRRSTNETLRVRYLYVNLTGDEVFDQLQVYTKASYDAAVIEVLVGNTTVKTIAWPAASLMVVPFRAEYEYVGNGWFHVKGDDWGFYIKMPPWRRIRVYVNYTAVQRGGGEIVGRIAVVVCNGPVYLDIGTAYGSIPLTAFTIDRRIVEVYDAALKQYNYDRRAMDVFFGYEREFQKYFLCYNLVENYQCSPGKTMAGPSTKIRPSWVSQGDLEFDGSGEAWIKIEILE</sequence>
<keyword evidence="2" id="KW-1185">Reference proteome</keyword>
<dbReference type="HOGENOM" id="CLU_574432_0_0_2"/>
<evidence type="ECO:0000313" key="2">
    <source>
        <dbReference type="Proteomes" id="UP000067434"/>
    </source>
</evidence>
<protein>
    <submittedName>
        <fullName evidence="1">Uncharacterized protein</fullName>
    </submittedName>
</protein>
<dbReference type="STRING" id="1550241.MA03_00280"/>
<dbReference type="PATRIC" id="fig|1550241.5.peg.55"/>
<dbReference type="EMBL" id="CP009961">
    <property type="protein sequence ID" value="AKG38038.1"/>
    <property type="molecule type" value="Genomic_DNA"/>
</dbReference>
<accession>A0A0F7FH55</accession>
<name>A0A0F7FH55_9CREN</name>
<dbReference type="KEGG" id="thf:MA03_00280"/>